<dbReference type="Proteomes" id="UP000245412">
    <property type="component" value="Unassembled WGS sequence"/>
</dbReference>
<dbReference type="EMBL" id="QGGY01000007">
    <property type="protein sequence ID" value="PWJ75006.1"/>
    <property type="molecule type" value="Genomic_DNA"/>
</dbReference>
<comment type="similarity">
    <text evidence="1">Belongs to the ABC transporter superfamily.</text>
</comment>
<dbReference type="InterPro" id="IPR017871">
    <property type="entry name" value="ABC_transporter-like_CS"/>
</dbReference>
<gene>
    <name evidence="6" type="ORF">C7383_10711</name>
</gene>
<keyword evidence="7" id="KW-1185">Reference proteome</keyword>
<dbReference type="PANTHER" id="PTHR43335:SF4">
    <property type="entry name" value="ABC TRANSPORTER, ATP-BINDING PROTEIN"/>
    <property type="match status" value="1"/>
</dbReference>
<dbReference type="RefSeq" id="WP_109626703.1">
    <property type="nucleotide sequence ID" value="NZ_JANKBI010000007.1"/>
</dbReference>
<dbReference type="PROSITE" id="PS00211">
    <property type="entry name" value="ABC_TRANSPORTER_1"/>
    <property type="match status" value="1"/>
</dbReference>
<dbReference type="Pfam" id="PF00005">
    <property type="entry name" value="ABC_tran"/>
    <property type="match status" value="1"/>
</dbReference>
<evidence type="ECO:0000256" key="1">
    <source>
        <dbReference type="ARBA" id="ARBA00005417"/>
    </source>
</evidence>
<dbReference type="AlphaFoldDB" id="A0AB73T338"/>
<dbReference type="GO" id="GO:0005524">
    <property type="term" value="F:ATP binding"/>
    <property type="evidence" value="ECO:0007669"/>
    <property type="project" value="UniProtKB-KW"/>
</dbReference>
<evidence type="ECO:0000256" key="2">
    <source>
        <dbReference type="ARBA" id="ARBA00022448"/>
    </source>
</evidence>
<comment type="caution">
    <text evidence="6">The sequence shown here is derived from an EMBL/GenBank/DDBJ whole genome shotgun (WGS) entry which is preliminary data.</text>
</comment>
<dbReference type="InterPro" id="IPR003593">
    <property type="entry name" value="AAA+_ATPase"/>
</dbReference>
<sequence length="230" mass="25483">MITLEHVTKRFGEDIVLKDVSHTFEKGKIHGIVGNNGSGKTVMMKCICGFLRPSGGRVLVDGREVGKDMDFPKDLGVIIETPGFLGNLTGRKNLQILASLNRKIMGREIDEVLKRVGLDPGLKKSVQKYSLGMRQRLGIAQAIMEDPGILILDEPFNGLDKKGTADIRNLLKELKEKNKTIILASHNGQDIDELCDTVCEMDGGVLQTVRSLHLESQQEIDERMERTGCE</sequence>
<dbReference type="PROSITE" id="PS50893">
    <property type="entry name" value="ABC_TRANSPORTER_2"/>
    <property type="match status" value="1"/>
</dbReference>
<dbReference type="PANTHER" id="PTHR43335">
    <property type="entry name" value="ABC TRANSPORTER, ATP-BINDING PROTEIN"/>
    <property type="match status" value="1"/>
</dbReference>
<evidence type="ECO:0000313" key="6">
    <source>
        <dbReference type="EMBL" id="PWJ75006.1"/>
    </source>
</evidence>
<feature type="domain" description="ABC transporter" evidence="5">
    <location>
        <begin position="2"/>
        <end position="228"/>
    </location>
</feature>
<dbReference type="SMART" id="SM00382">
    <property type="entry name" value="AAA"/>
    <property type="match status" value="1"/>
</dbReference>
<protein>
    <submittedName>
        <fullName evidence="6">ABC-2 type transport system ATP-binding protein</fullName>
    </submittedName>
</protein>
<dbReference type="GO" id="GO:0016887">
    <property type="term" value="F:ATP hydrolysis activity"/>
    <property type="evidence" value="ECO:0007669"/>
    <property type="project" value="InterPro"/>
</dbReference>
<evidence type="ECO:0000256" key="4">
    <source>
        <dbReference type="ARBA" id="ARBA00022840"/>
    </source>
</evidence>
<reference evidence="6 7" key="1">
    <citation type="submission" date="2018-05" db="EMBL/GenBank/DDBJ databases">
        <authorList>
            <person name="Goeker M."/>
            <person name="Huntemann M."/>
            <person name="Clum A."/>
            <person name="Pillay M."/>
            <person name="Palaniappan K."/>
            <person name="Varghese N."/>
            <person name="Mikhailova N."/>
            <person name="Stamatis D."/>
            <person name="Reddy T."/>
            <person name="Daum C."/>
            <person name="Shapiro N."/>
            <person name="Ivanova N."/>
            <person name="Kyrpides N."/>
            <person name="Woyke T."/>
        </authorList>
    </citation>
    <scope>NUCLEOTIDE SEQUENCE [LARGE SCALE GENOMIC DNA]</scope>
    <source>
        <strain evidence="6 7">DSM 26524</strain>
    </source>
</reference>
<dbReference type="InterPro" id="IPR027417">
    <property type="entry name" value="P-loop_NTPase"/>
</dbReference>
<evidence type="ECO:0000313" key="7">
    <source>
        <dbReference type="Proteomes" id="UP000245412"/>
    </source>
</evidence>
<keyword evidence="3" id="KW-0547">Nucleotide-binding</keyword>
<keyword evidence="4 6" id="KW-0067">ATP-binding</keyword>
<evidence type="ECO:0000259" key="5">
    <source>
        <dbReference type="PROSITE" id="PS50893"/>
    </source>
</evidence>
<name>A0AB73T338_9FIRM</name>
<dbReference type="InterPro" id="IPR003439">
    <property type="entry name" value="ABC_transporter-like_ATP-bd"/>
</dbReference>
<proteinExistence type="inferred from homology"/>
<dbReference type="SUPFAM" id="SSF52540">
    <property type="entry name" value="P-loop containing nucleoside triphosphate hydrolases"/>
    <property type="match status" value="1"/>
</dbReference>
<dbReference type="Gene3D" id="3.40.50.300">
    <property type="entry name" value="P-loop containing nucleotide triphosphate hydrolases"/>
    <property type="match status" value="1"/>
</dbReference>
<organism evidence="6 7">
    <name type="scientific">Murimonas intestini</name>
    <dbReference type="NCBI Taxonomy" id="1337051"/>
    <lineage>
        <taxon>Bacteria</taxon>
        <taxon>Bacillati</taxon>
        <taxon>Bacillota</taxon>
        <taxon>Clostridia</taxon>
        <taxon>Lachnospirales</taxon>
        <taxon>Lachnospiraceae</taxon>
        <taxon>Murimonas</taxon>
    </lineage>
</organism>
<accession>A0AB73T338</accession>
<keyword evidence="2" id="KW-0813">Transport</keyword>
<evidence type="ECO:0000256" key="3">
    <source>
        <dbReference type="ARBA" id="ARBA00022741"/>
    </source>
</evidence>